<organism evidence="1 2">
    <name type="scientific">Ambrosiozyma monospora</name>
    <name type="common">Yeast</name>
    <name type="synonym">Endomycopsis monosporus</name>
    <dbReference type="NCBI Taxonomy" id="43982"/>
    <lineage>
        <taxon>Eukaryota</taxon>
        <taxon>Fungi</taxon>
        <taxon>Dikarya</taxon>
        <taxon>Ascomycota</taxon>
        <taxon>Saccharomycotina</taxon>
        <taxon>Pichiomycetes</taxon>
        <taxon>Pichiales</taxon>
        <taxon>Pichiaceae</taxon>
        <taxon>Ambrosiozyma</taxon>
    </lineage>
</organism>
<keyword evidence="2" id="KW-1185">Reference proteome</keyword>
<proteinExistence type="predicted"/>
<reference evidence="1" key="1">
    <citation type="submission" date="2023-04" db="EMBL/GenBank/DDBJ databases">
        <title>Ambrosiozyma monospora NBRC 10751.</title>
        <authorList>
            <person name="Ichikawa N."/>
            <person name="Sato H."/>
            <person name="Tonouchi N."/>
        </authorList>
    </citation>
    <scope>NUCLEOTIDE SEQUENCE</scope>
    <source>
        <strain evidence="1">NBRC 10751</strain>
    </source>
</reference>
<comment type="caution">
    <text evidence="1">The sequence shown here is derived from an EMBL/GenBank/DDBJ whole genome shotgun (WGS) entry which is preliminary data.</text>
</comment>
<accession>A0ACB5TW33</accession>
<evidence type="ECO:0000313" key="1">
    <source>
        <dbReference type="EMBL" id="GME96133.1"/>
    </source>
</evidence>
<dbReference type="Proteomes" id="UP001165064">
    <property type="component" value="Unassembled WGS sequence"/>
</dbReference>
<name>A0ACB5TW33_AMBMO</name>
<sequence length="363" mass="38754">MNGFVTASSSVTAPNTSNVGSNGTGTSALGIAPNLAPPQTRHGKPIPADISTSSVHQIGYDDEEESDVSFNFSPAPSPSVERYIHAKPITTNNNSNNYNNNSKRYSMRLVRDSTMEDIKARTPTISNSASTVSTTAVPISNPKPISVSAPISTIHNGLPFTNGTSISNSNIATTSTSTRSKHLSLMPTRPTTPPPQQPPHSMSMHFTGTPSPIKGYGELDIKLDSFADISALGSTPQARSGSGSGDDGSDDIFQDALEDEPVDPVKQKTTMKTVPEQEQEPATPVLKGPEPVFGKLQDEPKTPVLGVRHMKSKSKSKSYAVDSTPKKTPQQQLHPKRSKLTFKGLFKRTSTANLVGTPGDFKW</sequence>
<evidence type="ECO:0000313" key="2">
    <source>
        <dbReference type="Proteomes" id="UP001165064"/>
    </source>
</evidence>
<gene>
    <name evidence="1" type="ORF">Amon02_000990600</name>
</gene>
<protein>
    <submittedName>
        <fullName evidence="1">Unnamed protein product</fullName>
    </submittedName>
</protein>
<dbReference type="EMBL" id="BSXS01009648">
    <property type="protein sequence ID" value="GME96133.1"/>
    <property type="molecule type" value="Genomic_DNA"/>
</dbReference>